<dbReference type="EMBL" id="AYRZ02000004">
    <property type="protein sequence ID" value="PHT84740.1"/>
    <property type="molecule type" value="Genomic_DNA"/>
</dbReference>
<sequence>MVYIFSILAVNAFDFDVPDRKRLFQNYLGKALLNWQRFRTCVLGAVVGPKNYEDEIGMESGKRRMAKYKLPWRTNTEVIEEMSQTLKRKRNHVASMR</sequence>
<reference evidence="1 2" key="2">
    <citation type="journal article" date="2017" name="Genome Biol.">
        <title>New reference genome sequences of hot pepper reveal the massive evolution of plant disease-resistance genes by retroduplication.</title>
        <authorList>
            <person name="Kim S."/>
            <person name="Park J."/>
            <person name="Yeom S.I."/>
            <person name="Kim Y.M."/>
            <person name="Seo E."/>
            <person name="Kim K.T."/>
            <person name="Kim M.S."/>
            <person name="Lee J.M."/>
            <person name="Cheong K."/>
            <person name="Shin H.S."/>
            <person name="Kim S.B."/>
            <person name="Han K."/>
            <person name="Lee J."/>
            <person name="Park M."/>
            <person name="Lee H.A."/>
            <person name="Lee H.Y."/>
            <person name="Lee Y."/>
            <person name="Oh S."/>
            <person name="Lee J.H."/>
            <person name="Choi E."/>
            <person name="Choi E."/>
            <person name="Lee S.E."/>
            <person name="Jeon J."/>
            <person name="Kim H."/>
            <person name="Choi G."/>
            <person name="Song H."/>
            <person name="Lee J."/>
            <person name="Lee S.C."/>
            <person name="Kwon J.K."/>
            <person name="Lee H.Y."/>
            <person name="Koo N."/>
            <person name="Hong Y."/>
            <person name="Kim R.W."/>
            <person name="Kang W.H."/>
            <person name="Huh J.H."/>
            <person name="Kang B.C."/>
            <person name="Yang T.J."/>
            <person name="Lee Y.H."/>
            <person name="Bennetzen J.L."/>
            <person name="Choi D."/>
        </authorList>
    </citation>
    <scope>NUCLEOTIDE SEQUENCE [LARGE SCALE GENOMIC DNA]</scope>
    <source>
        <strain evidence="2">cv. CM334</strain>
    </source>
</reference>
<gene>
    <name evidence="1" type="ORF">T459_13183</name>
</gene>
<evidence type="ECO:0000313" key="1">
    <source>
        <dbReference type="EMBL" id="PHT84740.1"/>
    </source>
</evidence>
<proteinExistence type="predicted"/>
<keyword evidence="2" id="KW-1185">Reference proteome</keyword>
<dbReference type="AlphaFoldDB" id="A0A2G2ZRX1"/>
<dbReference type="Gramene" id="PHT84740">
    <property type="protein sequence ID" value="PHT84740"/>
    <property type="gene ID" value="T459_13183"/>
</dbReference>
<accession>A0A2G2ZRX1</accession>
<comment type="caution">
    <text evidence="1">The sequence shown here is derived from an EMBL/GenBank/DDBJ whole genome shotgun (WGS) entry which is preliminary data.</text>
</comment>
<evidence type="ECO:0000313" key="2">
    <source>
        <dbReference type="Proteomes" id="UP000222542"/>
    </source>
</evidence>
<dbReference type="Proteomes" id="UP000222542">
    <property type="component" value="Unassembled WGS sequence"/>
</dbReference>
<reference evidence="1 2" key="1">
    <citation type="journal article" date="2014" name="Nat. Genet.">
        <title>Genome sequence of the hot pepper provides insights into the evolution of pungency in Capsicum species.</title>
        <authorList>
            <person name="Kim S."/>
            <person name="Park M."/>
            <person name="Yeom S.I."/>
            <person name="Kim Y.M."/>
            <person name="Lee J.M."/>
            <person name="Lee H.A."/>
            <person name="Seo E."/>
            <person name="Choi J."/>
            <person name="Cheong K."/>
            <person name="Kim K.T."/>
            <person name="Jung K."/>
            <person name="Lee G.W."/>
            <person name="Oh S.K."/>
            <person name="Bae C."/>
            <person name="Kim S.B."/>
            <person name="Lee H.Y."/>
            <person name="Kim S.Y."/>
            <person name="Kim M.S."/>
            <person name="Kang B.C."/>
            <person name="Jo Y.D."/>
            <person name="Yang H.B."/>
            <person name="Jeong H.J."/>
            <person name="Kang W.H."/>
            <person name="Kwon J.K."/>
            <person name="Shin C."/>
            <person name="Lim J.Y."/>
            <person name="Park J.H."/>
            <person name="Huh J.H."/>
            <person name="Kim J.S."/>
            <person name="Kim B.D."/>
            <person name="Cohen O."/>
            <person name="Paran I."/>
            <person name="Suh M.C."/>
            <person name="Lee S.B."/>
            <person name="Kim Y.K."/>
            <person name="Shin Y."/>
            <person name="Noh S.J."/>
            <person name="Park J."/>
            <person name="Seo Y.S."/>
            <person name="Kwon S.Y."/>
            <person name="Kim H.A."/>
            <person name="Park J.M."/>
            <person name="Kim H.J."/>
            <person name="Choi S.B."/>
            <person name="Bosland P.W."/>
            <person name="Reeves G."/>
            <person name="Jo S.H."/>
            <person name="Lee B.W."/>
            <person name="Cho H.T."/>
            <person name="Choi H.S."/>
            <person name="Lee M.S."/>
            <person name="Yu Y."/>
            <person name="Do Choi Y."/>
            <person name="Park B.S."/>
            <person name="van Deynze A."/>
            <person name="Ashrafi H."/>
            <person name="Hill T."/>
            <person name="Kim W.T."/>
            <person name="Pai H.S."/>
            <person name="Ahn H.K."/>
            <person name="Yeam I."/>
            <person name="Giovannoni J.J."/>
            <person name="Rose J.K."/>
            <person name="Sorensen I."/>
            <person name="Lee S.J."/>
            <person name="Kim R.W."/>
            <person name="Choi I.Y."/>
            <person name="Choi B.S."/>
            <person name="Lim J.S."/>
            <person name="Lee Y.H."/>
            <person name="Choi D."/>
        </authorList>
    </citation>
    <scope>NUCLEOTIDE SEQUENCE [LARGE SCALE GENOMIC DNA]</scope>
    <source>
        <strain evidence="2">cv. CM334</strain>
    </source>
</reference>
<organism evidence="1 2">
    <name type="scientific">Capsicum annuum</name>
    <name type="common">Capsicum pepper</name>
    <dbReference type="NCBI Taxonomy" id="4072"/>
    <lineage>
        <taxon>Eukaryota</taxon>
        <taxon>Viridiplantae</taxon>
        <taxon>Streptophyta</taxon>
        <taxon>Embryophyta</taxon>
        <taxon>Tracheophyta</taxon>
        <taxon>Spermatophyta</taxon>
        <taxon>Magnoliopsida</taxon>
        <taxon>eudicotyledons</taxon>
        <taxon>Gunneridae</taxon>
        <taxon>Pentapetalae</taxon>
        <taxon>asterids</taxon>
        <taxon>lamiids</taxon>
        <taxon>Solanales</taxon>
        <taxon>Solanaceae</taxon>
        <taxon>Solanoideae</taxon>
        <taxon>Capsiceae</taxon>
        <taxon>Capsicum</taxon>
    </lineage>
</organism>
<name>A0A2G2ZRX1_CAPAN</name>
<protein>
    <submittedName>
        <fullName evidence="1">Uncharacterized protein</fullName>
    </submittedName>
</protein>